<keyword evidence="3" id="KW-1185">Reference proteome</keyword>
<dbReference type="Proteomes" id="UP001517367">
    <property type="component" value="Unassembled WGS sequence"/>
</dbReference>
<gene>
    <name evidence="2" type="ORF">E5L68_014840</name>
</gene>
<dbReference type="PROSITE" id="PS51257">
    <property type="entry name" value="PROKAR_LIPOPROTEIN"/>
    <property type="match status" value="1"/>
</dbReference>
<dbReference type="RefSeq" id="WP_246073719.1">
    <property type="nucleotide sequence ID" value="NZ_SRMP02000030.1"/>
</dbReference>
<protein>
    <recommendedName>
        <fullName evidence="4">Lipoprotein</fullName>
    </recommendedName>
</protein>
<evidence type="ECO:0008006" key="4">
    <source>
        <dbReference type="Google" id="ProtNLM"/>
    </source>
</evidence>
<name>A0ABW9JLG0_9SPHI</name>
<organism evidence="2 3">
    <name type="scientific">Pedobacter helvus</name>
    <dbReference type="NCBI Taxonomy" id="2563444"/>
    <lineage>
        <taxon>Bacteria</taxon>
        <taxon>Pseudomonadati</taxon>
        <taxon>Bacteroidota</taxon>
        <taxon>Sphingobacteriia</taxon>
        <taxon>Sphingobacteriales</taxon>
        <taxon>Sphingobacteriaceae</taxon>
        <taxon>Pedobacter</taxon>
    </lineage>
</organism>
<reference evidence="2 3" key="1">
    <citation type="submission" date="2024-12" db="EMBL/GenBank/DDBJ databases">
        <authorList>
            <person name="Hu S."/>
        </authorList>
    </citation>
    <scope>NUCLEOTIDE SEQUENCE [LARGE SCALE GENOMIC DNA]</scope>
    <source>
        <strain evidence="2 3">P-25</strain>
    </source>
</reference>
<feature type="signal peptide" evidence="1">
    <location>
        <begin position="1"/>
        <end position="20"/>
    </location>
</feature>
<sequence length="290" mass="32769">MRHLIFGFALLGLASLLACRASKTQSLSNSKEVMVPNEVLPEAEKPCFAGAYYRKLVSSHDYWRGIEGTVVLPTIIFDEDRKHAKKPGQYLDNPSIYLGGSMGNQETDIGLTWEVIKEENGQISKSRKAFRPFLRRTEHESGQKSIFENAPAQKEYYWYPGEEVKMSLLLVSDKKVRFVVEGAGKKFERDFACDGYLLSAVGEFKRVNAIDQVANEGKPVQTTTTKVLNAQWKETNLFRLIKNEIVTVPFKKTRYTEMMCPATNYFDVKANPNQLAKGAEVLSISGVSYR</sequence>
<feature type="chain" id="PRO_5045695956" description="Lipoprotein" evidence="1">
    <location>
        <begin position="21"/>
        <end position="290"/>
    </location>
</feature>
<keyword evidence="1" id="KW-0732">Signal</keyword>
<evidence type="ECO:0000256" key="1">
    <source>
        <dbReference type="SAM" id="SignalP"/>
    </source>
</evidence>
<accession>A0ABW9JLG0</accession>
<comment type="caution">
    <text evidence="2">The sequence shown here is derived from an EMBL/GenBank/DDBJ whole genome shotgun (WGS) entry which is preliminary data.</text>
</comment>
<dbReference type="EMBL" id="SRMP02000030">
    <property type="protein sequence ID" value="MFN0292675.1"/>
    <property type="molecule type" value="Genomic_DNA"/>
</dbReference>
<evidence type="ECO:0000313" key="2">
    <source>
        <dbReference type="EMBL" id="MFN0292675.1"/>
    </source>
</evidence>
<proteinExistence type="predicted"/>
<evidence type="ECO:0000313" key="3">
    <source>
        <dbReference type="Proteomes" id="UP001517367"/>
    </source>
</evidence>